<keyword evidence="3" id="KW-1185">Reference proteome</keyword>
<feature type="region of interest" description="Disordered" evidence="1">
    <location>
        <begin position="61"/>
        <end position="82"/>
    </location>
</feature>
<reference evidence="2" key="1">
    <citation type="submission" date="2021-10" db="EMBL/GenBank/DDBJ databases">
        <title>Melipona bicolor Genome sequencing and assembly.</title>
        <authorList>
            <person name="Araujo N.S."/>
            <person name="Arias M.C."/>
        </authorList>
    </citation>
    <scope>NUCLEOTIDE SEQUENCE</scope>
    <source>
        <strain evidence="2">USP_2M_L1-L4_2017</strain>
        <tissue evidence="2">Whole body</tissue>
    </source>
</reference>
<dbReference type="EMBL" id="JAHYIQ010000010">
    <property type="protein sequence ID" value="KAK1128506.1"/>
    <property type="molecule type" value="Genomic_DNA"/>
</dbReference>
<comment type="caution">
    <text evidence="2">The sequence shown here is derived from an EMBL/GenBank/DDBJ whole genome shotgun (WGS) entry which is preliminary data.</text>
</comment>
<gene>
    <name evidence="2" type="ORF">K0M31_002964</name>
</gene>
<evidence type="ECO:0000313" key="3">
    <source>
        <dbReference type="Proteomes" id="UP001177670"/>
    </source>
</evidence>
<feature type="region of interest" description="Disordered" evidence="1">
    <location>
        <begin position="150"/>
        <end position="169"/>
    </location>
</feature>
<dbReference type="AlphaFoldDB" id="A0AA40KQ02"/>
<evidence type="ECO:0000313" key="2">
    <source>
        <dbReference type="EMBL" id="KAK1128506.1"/>
    </source>
</evidence>
<dbReference type="Proteomes" id="UP001177670">
    <property type="component" value="Unassembled WGS sequence"/>
</dbReference>
<protein>
    <submittedName>
        <fullName evidence="2">Uncharacterized protein</fullName>
    </submittedName>
</protein>
<proteinExistence type="predicted"/>
<evidence type="ECO:0000256" key="1">
    <source>
        <dbReference type="SAM" id="MobiDB-lite"/>
    </source>
</evidence>
<organism evidence="2 3">
    <name type="scientific">Melipona bicolor</name>
    <dbReference type="NCBI Taxonomy" id="60889"/>
    <lineage>
        <taxon>Eukaryota</taxon>
        <taxon>Metazoa</taxon>
        <taxon>Ecdysozoa</taxon>
        <taxon>Arthropoda</taxon>
        <taxon>Hexapoda</taxon>
        <taxon>Insecta</taxon>
        <taxon>Pterygota</taxon>
        <taxon>Neoptera</taxon>
        <taxon>Endopterygota</taxon>
        <taxon>Hymenoptera</taxon>
        <taxon>Apocrita</taxon>
        <taxon>Aculeata</taxon>
        <taxon>Apoidea</taxon>
        <taxon>Anthophila</taxon>
        <taxon>Apidae</taxon>
        <taxon>Melipona</taxon>
    </lineage>
</organism>
<accession>A0AA40KQ02</accession>
<sequence>MAPIKSKLKPDHKGRNTFRTPTFVIHRPLSPQPHLLSSLPFSVPFPRSAVTRFIKIKGIQSAKSPGSNGSAGLAKRGDKSDANRSTVLSAIRSLLTNREDSQASAPWGIEGKALGRITRAKRFCRRQRHGVPISLAAQIRRTFLPARFRTERGGSQGGRKRVEPSSMGSIFEVPQLRERNSRRGGRPIFTDVLG</sequence>
<name>A0AA40KQ02_9HYME</name>
<feature type="compositionally biased region" description="Polar residues" evidence="1">
    <location>
        <begin position="61"/>
        <end position="70"/>
    </location>
</feature>